<protein>
    <submittedName>
        <fullName evidence="2">Uncharacterized protein</fullName>
    </submittedName>
</protein>
<dbReference type="OrthoDB" id="79448at2759"/>
<evidence type="ECO:0000256" key="1">
    <source>
        <dbReference type="SAM" id="Phobius"/>
    </source>
</evidence>
<dbReference type="Proteomes" id="UP000030762">
    <property type="component" value="Unassembled WGS sequence"/>
</dbReference>
<keyword evidence="3" id="KW-1185">Reference proteome</keyword>
<evidence type="ECO:0000313" key="2">
    <source>
        <dbReference type="EMBL" id="EQC38783.1"/>
    </source>
</evidence>
<keyword evidence="1" id="KW-1133">Transmembrane helix</keyword>
<feature type="transmembrane region" description="Helical" evidence="1">
    <location>
        <begin position="168"/>
        <end position="189"/>
    </location>
</feature>
<keyword evidence="1" id="KW-0472">Membrane</keyword>
<feature type="transmembrane region" description="Helical" evidence="1">
    <location>
        <begin position="1126"/>
        <end position="1146"/>
    </location>
</feature>
<feature type="transmembrane region" description="Helical" evidence="1">
    <location>
        <begin position="98"/>
        <end position="118"/>
    </location>
</feature>
<feature type="transmembrane region" description="Helical" evidence="1">
    <location>
        <begin position="1038"/>
        <end position="1056"/>
    </location>
</feature>
<feature type="transmembrane region" description="Helical" evidence="1">
    <location>
        <begin position="130"/>
        <end position="148"/>
    </location>
</feature>
<dbReference type="RefSeq" id="XP_008607607.1">
    <property type="nucleotide sequence ID" value="XM_008609385.1"/>
</dbReference>
<evidence type="ECO:0000313" key="3">
    <source>
        <dbReference type="Proteomes" id="UP000030762"/>
    </source>
</evidence>
<feature type="transmembrane region" description="Helical" evidence="1">
    <location>
        <begin position="993"/>
        <end position="1015"/>
    </location>
</feature>
<feature type="transmembrane region" description="Helical" evidence="1">
    <location>
        <begin position="47"/>
        <end position="69"/>
    </location>
</feature>
<dbReference type="AlphaFoldDB" id="T0S1B3"/>
<sequence>MMVHEWALTLREAIVLQGDKGDMAILSTRTALVESVVTPPLTSLSMYLWRAAATTSFGLAALLMLFLSLCAYHRPVASNWFCWHRLVGAIWLSRSVVLLRALAATVALITTDIALASASSSVLTVVPKPLFPTFVLASEVLWLAYTIVDILAPWTEPFTSVYAPRASVTAWVLMVIYAQWDALTVAATLHRSCFVVNMDQLVVCTSGSVVLASVRWTLSVADINLVCMSGFALGHYWHRRRQLQTFVAQWSSSMHQVPSLALPTTAIAFVQPPPSTNGDMTLDAVTAAMCGLFYVPNRFIFDVELWRVFPPLPAIAGPGGGLWLPRAHAVTGNAAAPTLELLPHPPRTKVWHIFTHLESLAQAMGFLYLGATLFGNVAYLSVVQSNLANDYGWAGFNATGTYAFLGNLFNRRLLTHSFDDGFTLNDPAFADTSQLYNLSVGAIRVSGHAARRQLFSPDVALEDVVANLRRMDPCRLPWMFTQYCFVDLGRRWSLASSSAREARCRSRYVSNGAVYLETSLGNVMRWDDWTQCWGTSFEVGIATALATSVDGRDWLRAIQSNARSCVDEAAYWRQAGVAGFTLQWQNFKTTGFSDAFYIENALGLQYALPLSNTPGAYHLTQQNSIRMYWSFASDLWAISNNATLLGSASLVRQSPMFAYANTTPIAVLFQNLTLVPPLNAGLVSLETHIGPFGNVDMIYVPVPSSLSALYANFTGSLARLLLANESATQWFFRLPYRTYLYESLPGLGQDPNVRTVGGNLMCGSDCPAWTAMYGIDSFFGVHNLCHAFFSEKLSPTSTSVLFSLLGLNSTLSPMPLDRRSTMAAVCTYDVYATPSCIDDYLMYDAFASTYELTSVASLLATTVADLTSLNISAVQWLQHGASPLFLYMTPLLASDEVWSFYGWGFIYEWVIGLREVVAFDGDVGRVTTLSASQAPAHFSPESAAIAPSFSLACLVCVQYITLLLIVISVLVVCTALQQRGRVEALNLLYINRIVGLVWIGRPLLLVRSLTALWLLHTTPLELVQTHGVLTSFVSLPLLWYKVILAGAELTWSVYILNDLLSCLTQQYTALYAPKSSNLTWAAAIVWTYIAPQQHRAFLHRHCVAHNMDDALQCVSGGVEIGSVARVSVSIGIGILAIVVCCIFEVLRRPNVPPNSVGTLLLNAQSYYVLDFGRWTWEGDVYLDKMSAIMAGILAVQVRESLYVFDIKTWRLFHQPVEPPSLKPARLRQAVPLSRV</sequence>
<dbReference type="eggNOG" id="ENOG502SD6V">
    <property type="taxonomic scope" value="Eukaryota"/>
</dbReference>
<organism evidence="2 3">
    <name type="scientific">Saprolegnia diclina (strain VS20)</name>
    <dbReference type="NCBI Taxonomy" id="1156394"/>
    <lineage>
        <taxon>Eukaryota</taxon>
        <taxon>Sar</taxon>
        <taxon>Stramenopiles</taxon>
        <taxon>Oomycota</taxon>
        <taxon>Saprolegniomycetes</taxon>
        <taxon>Saprolegniales</taxon>
        <taxon>Saprolegniaceae</taxon>
        <taxon>Saprolegnia</taxon>
    </lineage>
</organism>
<name>T0S1B3_SAPDV</name>
<dbReference type="EMBL" id="JH767140">
    <property type="protein sequence ID" value="EQC38783.1"/>
    <property type="molecule type" value="Genomic_DNA"/>
</dbReference>
<dbReference type="GeneID" id="19944469"/>
<proteinExistence type="predicted"/>
<dbReference type="InParanoid" id="T0S1B3"/>
<feature type="transmembrane region" description="Helical" evidence="1">
    <location>
        <begin position="1068"/>
        <end position="1089"/>
    </location>
</feature>
<gene>
    <name evidence="2" type="ORF">SDRG_03742</name>
</gene>
<keyword evidence="1" id="KW-0812">Transmembrane</keyword>
<accession>T0S1B3</accession>
<dbReference type="VEuPathDB" id="FungiDB:SDRG_03742"/>
<reference evidence="2 3" key="1">
    <citation type="submission" date="2012-04" db="EMBL/GenBank/DDBJ databases">
        <title>The Genome Sequence of Saprolegnia declina VS20.</title>
        <authorList>
            <consortium name="The Broad Institute Genome Sequencing Platform"/>
            <person name="Russ C."/>
            <person name="Nusbaum C."/>
            <person name="Tyler B."/>
            <person name="van West P."/>
            <person name="Dieguez-Uribeondo J."/>
            <person name="de Bruijn I."/>
            <person name="Tripathy S."/>
            <person name="Jiang R."/>
            <person name="Young S.K."/>
            <person name="Zeng Q."/>
            <person name="Gargeya S."/>
            <person name="Fitzgerald M."/>
            <person name="Haas B."/>
            <person name="Abouelleil A."/>
            <person name="Alvarado L."/>
            <person name="Arachchi H.M."/>
            <person name="Berlin A."/>
            <person name="Chapman S.B."/>
            <person name="Goldberg J."/>
            <person name="Griggs A."/>
            <person name="Gujja S."/>
            <person name="Hansen M."/>
            <person name="Howarth C."/>
            <person name="Imamovic A."/>
            <person name="Larimer J."/>
            <person name="McCowen C."/>
            <person name="Montmayeur A."/>
            <person name="Murphy C."/>
            <person name="Neiman D."/>
            <person name="Pearson M."/>
            <person name="Priest M."/>
            <person name="Roberts A."/>
            <person name="Saif S."/>
            <person name="Shea T."/>
            <person name="Sisk P."/>
            <person name="Sykes S."/>
            <person name="Wortman J."/>
            <person name="Nusbaum C."/>
            <person name="Birren B."/>
        </authorList>
    </citation>
    <scope>NUCLEOTIDE SEQUENCE [LARGE SCALE GENOMIC DNA]</scope>
    <source>
        <strain evidence="2 3">VS20</strain>
    </source>
</reference>
<feature type="transmembrane region" description="Helical" evidence="1">
    <location>
        <begin position="949"/>
        <end position="972"/>
    </location>
</feature>